<dbReference type="Proteomes" id="UP001349343">
    <property type="component" value="Segment"/>
</dbReference>
<sequence length="319" mass="35398">MKYFRLFQTHAEHEQEKGELEKLEMYLSYCKNTDEVTLFYNKKSKYEVGDYLLSSGEVIKNADYTNQKVIGVCVIPDNFISKTGVNSKARFCALNESANALMYKTSATEDIELSMFDKFGCVGEVTSGIWTPTNILTHNINTGCIPGQASHFTKTVNNKYDSGTYWYNNLVHHIASPYLYVNGEYVFNDGVYNGCVNGIVSALSDMDGKANTTVIENSDHKAAIYCTGYSTAGTSHGDWYLPAIGELAFIMPRFDTINDAITKVGGTSFNNTGIYWSSTQGSTLDSGSTIAYTIYTKNGVIQGNNKDTNLHVRPFFRLG</sequence>
<keyword evidence="2" id="KW-1185">Reference proteome</keyword>
<name>A0ABZ0Z1Z6_9CAUD</name>
<proteinExistence type="predicted"/>
<evidence type="ECO:0000313" key="1">
    <source>
        <dbReference type="EMBL" id="WQJ53071.1"/>
    </source>
</evidence>
<protein>
    <recommendedName>
        <fullName evidence="3">DUF1566 domain-containing protein</fullName>
    </recommendedName>
</protein>
<dbReference type="EMBL" id="OR769222">
    <property type="protein sequence ID" value="WQJ53071.1"/>
    <property type="molecule type" value="Genomic_DNA"/>
</dbReference>
<evidence type="ECO:0000313" key="2">
    <source>
        <dbReference type="Proteomes" id="UP001349343"/>
    </source>
</evidence>
<evidence type="ECO:0008006" key="3">
    <source>
        <dbReference type="Google" id="ProtNLM"/>
    </source>
</evidence>
<organism evidence="1 2">
    <name type="scientific">phage Lak_Megaphage_RVC_JS4_GC31</name>
    <dbReference type="NCBI Taxonomy" id="3109228"/>
    <lineage>
        <taxon>Viruses</taxon>
        <taxon>Duplodnaviria</taxon>
        <taxon>Heunggongvirae</taxon>
        <taxon>Uroviricota</taxon>
        <taxon>Caudoviricetes</taxon>
        <taxon>Caudoviricetes code 15 clade</taxon>
    </lineage>
</organism>
<accession>A0ABZ0Z1Z6</accession>
<reference evidence="1 2" key="1">
    <citation type="submission" date="2023-11" db="EMBL/GenBank/DDBJ databases">
        <authorList>
            <person name="Cook R."/>
            <person name="Crisci M."/>
            <person name="Pye H."/>
            <person name="Adriaenssens E."/>
            <person name="Santini J."/>
        </authorList>
    </citation>
    <scope>NUCLEOTIDE SEQUENCE [LARGE SCALE GENOMIC DNA]</scope>
    <source>
        <strain evidence="1">Lak_Megaphage_RVC_JS4_GC31</strain>
    </source>
</reference>